<gene>
    <name evidence="1" type="ORF">IWX46DRAFT_177899</name>
</gene>
<reference evidence="1 2" key="1">
    <citation type="submission" date="2024-04" db="EMBL/GenBank/DDBJ databases">
        <title>Phyllosticta paracitricarpa is synonymous to the EU quarantine fungus P. citricarpa based on phylogenomic analyses.</title>
        <authorList>
            <consortium name="Lawrence Berkeley National Laboratory"/>
            <person name="Van Ingen-Buijs V.A."/>
            <person name="Van Westerhoven A.C."/>
            <person name="Haridas S."/>
            <person name="Skiadas P."/>
            <person name="Martin F."/>
            <person name="Groenewald J.Z."/>
            <person name="Crous P.W."/>
            <person name="Seidl M.F."/>
        </authorList>
    </citation>
    <scope>NUCLEOTIDE SEQUENCE [LARGE SCALE GENOMIC DNA]</scope>
    <source>
        <strain evidence="1 2">CBS 122670</strain>
    </source>
</reference>
<name>A0ABR1M3A6_9PEZI</name>
<sequence>MTLHHGSTDVVVHVRTYAHNIMHTNCCCMASTPALTHSLTHSRADKHLLHQPDQSHRLDSTSRAPVARRPLNCRAVPRCRRQGDVSPFLRSLARASVVWRARGTFAARPAGVDCVDCLLRTVCEGEVNCGRRWRVRQRSMSESRAGGRKLSWSSVASGLANQGLGCEPLPGYPLCWSTFCFLERALSRAKTLSPSAIARPSTHSQASSPHYQPILPTHPAGEQSVTRVERQTIGYSVTPGRPVKAGSNLILKCCFYSIFRSPRATSSFNHFLLWLHATRLLVPVP</sequence>
<proteinExistence type="predicted"/>
<evidence type="ECO:0000313" key="2">
    <source>
        <dbReference type="Proteomes" id="UP001365128"/>
    </source>
</evidence>
<organism evidence="1 2">
    <name type="scientific">Phyllosticta citricarpa</name>
    <dbReference type="NCBI Taxonomy" id="55181"/>
    <lineage>
        <taxon>Eukaryota</taxon>
        <taxon>Fungi</taxon>
        <taxon>Dikarya</taxon>
        <taxon>Ascomycota</taxon>
        <taxon>Pezizomycotina</taxon>
        <taxon>Dothideomycetes</taxon>
        <taxon>Dothideomycetes incertae sedis</taxon>
        <taxon>Botryosphaeriales</taxon>
        <taxon>Phyllostictaceae</taxon>
        <taxon>Phyllosticta</taxon>
    </lineage>
</organism>
<dbReference type="EMBL" id="JBBPDW010000024">
    <property type="protein sequence ID" value="KAK7541479.1"/>
    <property type="molecule type" value="Genomic_DNA"/>
</dbReference>
<protein>
    <submittedName>
        <fullName evidence="1">Uncharacterized protein</fullName>
    </submittedName>
</protein>
<keyword evidence="2" id="KW-1185">Reference proteome</keyword>
<dbReference type="Proteomes" id="UP001365128">
    <property type="component" value="Unassembled WGS sequence"/>
</dbReference>
<accession>A0ABR1M3A6</accession>
<evidence type="ECO:0000313" key="1">
    <source>
        <dbReference type="EMBL" id="KAK7541479.1"/>
    </source>
</evidence>
<comment type="caution">
    <text evidence="1">The sequence shown here is derived from an EMBL/GenBank/DDBJ whole genome shotgun (WGS) entry which is preliminary data.</text>
</comment>